<dbReference type="Pfam" id="PF05685">
    <property type="entry name" value="Uma2"/>
    <property type="match status" value="1"/>
</dbReference>
<dbReference type="STRING" id="1003.SAMN04488541_101351"/>
<dbReference type="PANTHER" id="PTHR34107:SF4">
    <property type="entry name" value="SLL1222 PROTEIN"/>
    <property type="match status" value="1"/>
</dbReference>
<accession>A0A1I2FC01</accession>
<protein>
    <submittedName>
        <fullName evidence="2">Putative restriction endonuclease</fullName>
    </submittedName>
</protein>
<proteinExistence type="predicted"/>
<evidence type="ECO:0000313" key="2">
    <source>
        <dbReference type="EMBL" id="SFF02765.1"/>
    </source>
</evidence>
<evidence type="ECO:0000313" key="3">
    <source>
        <dbReference type="Proteomes" id="UP000199513"/>
    </source>
</evidence>
<dbReference type="GO" id="GO:0004519">
    <property type="term" value="F:endonuclease activity"/>
    <property type="evidence" value="ECO:0007669"/>
    <property type="project" value="UniProtKB-KW"/>
</dbReference>
<dbReference type="EMBL" id="FONY01000013">
    <property type="protein sequence ID" value="SFF02765.1"/>
    <property type="molecule type" value="Genomic_DNA"/>
</dbReference>
<gene>
    <name evidence="2" type="ORF">SAMN04488541_101351</name>
</gene>
<dbReference type="CDD" id="cd06260">
    <property type="entry name" value="DUF820-like"/>
    <property type="match status" value="1"/>
</dbReference>
<dbReference type="InterPro" id="IPR011335">
    <property type="entry name" value="Restrct_endonuc-II-like"/>
</dbReference>
<dbReference type="InterPro" id="IPR012296">
    <property type="entry name" value="Nuclease_put_TT1808"/>
</dbReference>
<dbReference type="SUPFAM" id="SSF52980">
    <property type="entry name" value="Restriction endonuclease-like"/>
    <property type="match status" value="1"/>
</dbReference>
<keyword evidence="2" id="KW-0378">Hydrolase</keyword>
<reference evidence="2 3" key="1">
    <citation type="submission" date="2016-10" db="EMBL/GenBank/DDBJ databases">
        <authorList>
            <person name="de Groot N.N."/>
        </authorList>
    </citation>
    <scope>NUCLEOTIDE SEQUENCE [LARGE SCALE GENOMIC DNA]</scope>
    <source>
        <strain>GEY</strain>
        <strain evidence="3">DSM 9560</strain>
    </source>
</reference>
<dbReference type="Proteomes" id="UP000199513">
    <property type="component" value="Unassembled WGS sequence"/>
</dbReference>
<organism evidence="2 3">
    <name type="scientific">Thermoflexibacter ruber</name>
    <dbReference type="NCBI Taxonomy" id="1003"/>
    <lineage>
        <taxon>Bacteria</taxon>
        <taxon>Pseudomonadati</taxon>
        <taxon>Bacteroidota</taxon>
        <taxon>Cytophagia</taxon>
        <taxon>Cytophagales</taxon>
        <taxon>Thermoflexibacteraceae</taxon>
        <taxon>Thermoflexibacter</taxon>
    </lineage>
</organism>
<keyword evidence="3" id="KW-1185">Reference proteome</keyword>
<dbReference type="AlphaFoldDB" id="A0A1I2FC01"/>
<keyword evidence="2" id="KW-0540">Nuclease</keyword>
<dbReference type="PANTHER" id="PTHR34107">
    <property type="entry name" value="SLL0198 PROTEIN-RELATED"/>
    <property type="match status" value="1"/>
</dbReference>
<name>A0A1I2FC01_9BACT</name>
<sequence>METVEETLSEYEIERKKPMPSLIHSIVQANLIFEIKLRYRTIYTVPSELNLALSDWDSVPDVCIYPKMEINVQQDVIAMTEPPLAVIEILSPTQSLQTLVDKAHKYFSLGVQSCWLVLPSLKNIYVFSDQENYEIYRESETLVDKKLNISFPLADVFK</sequence>
<dbReference type="OrthoDB" id="952185at2"/>
<feature type="domain" description="Putative restriction endonuclease" evidence="1">
    <location>
        <begin position="12"/>
        <end position="142"/>
    </location>
</feature>
<dbReference type="InterPro" id="IPR008538">
    <property type="entry name" value="Uma2"/>
</dbReference>
<dbReference type="RefSeq" id="WP_091544049.1">
    <property type="nucleotide sequence ID" value="NZ_FONY01000013.1"/>
</dbReference>
<keyword evidence="2" id="KW-0255">Endonuclease</keyword>
<dbReference type="Gene3D" id="3.90.1570.10">
    <property type="entry name" value="tt1808, chain A"/>
    <property type="match status" value="1"/>
</dbReference>
<evidence type="ECO:0000259" key="1">
    <source>
        <dbReference type="Pfam" id="PF05685"/>
    </source>
</evidence>